<dbReference type="AlphaFoldDB" id="G7KF79"/>
<dbReference type="EMBL" id="PSQE01000005">
    <property type="protein sequence ID" value="RHN55377.1"/>
    <property type="molecule type" value="Genomic_DNA"/>
</dbReference>
<keyword evidence="6" id="KW-1185">Reference proteome</keyword>
<dbReference type="Proteomes" id="UP000002051">
    <property type="component" value="Chromosome 5"/>
</dbReference>
<reference evidence="7" key="4">
    <citation type="journal article" date="2018" name="Nat. Plants">
        <title>Whole-genome landscape of Medicago truncatula symbiotic genes.</title>
        <authorList>
            <person name="Pecrix Y."/>
            <person name="Staton S.E."/>
            <person name="Sallet E."/>
            <person name="Lelandais-Briere C."/>
            <person name="Moreau S."/>
            <person name="Carrere S."/>
            <person name="Blein T."/>
            <person name="Jardinaud M.F."/>
            <person name="Latrasse D."/>
            <person name="Zouine M."/>
            <person name="Zahm M."/>
            <person name="Kreplak J."/>
            <person name="Mayjonade B."/>
            <person name="Satge C."/>
            <person name="Perez M."/>
            <person name="Cauet S."/>
            <person name="Marande W."/>
            <person name="Chantry-Darmon C."/>
            <person name="Lopez-Roques C."/>
            <person name="Bouchez O."/>
            <person name="Berard A."/>
            <person name="Debelle F."/>
            <person name="Munos S."/>
            <person name="Bendahmane A."/>
            <person name="Berges H."/>
            <person name="Niebel A."/>
            <person name="Buitink J."/>
            <person name="Frugier F."/>
            <person name="Benhamed M."/>
            <person name="Crespi M."/>
            <person name="Gouzy J."/>
            <person name="Gamas P."/>
        </authorList>
    </citation>
    <scope>NUCLEOTIDE SEQUENCE [LARGE SCALE GENOMIC DNA]</scope>
    <source>
        <strain evidence="7">cv. Jemalong A17</strain>
    </source>
</reference>
<accession>G7KF79</accession>
<dbReference type="STRING" id="3880.G7KF79"/>
<proteinExistence type="predicted"/>
<dbReference type="HOGENOM" id="CLU_164336_0_0_1"/>
<evidence type="ECO:0000313" key="6">
    <source>
        <dbReference type="Proteomes" id="UP000002051"/>
    </source>
</evidence>
<dbReference type="PaxDb" id="3880-AES96725"/>
<evidence type="ECO:0000256" key="1">
    <source>
        <dbReference type="SAM" id="MobiDB-lite"/>
    </source>
</evidence>
<feature type="compositionally biased region" description="Polar residues" evidence="1">
    <location>
        <begin position="62"/>
        <end position="92"/>
    </location>
</feature>
<evidence type="ECO:0000313" key="5">
    <source>
        <dbReference type="EnsemblPlants" id="AES96725"/>
    </source>
</evidence>
<dbReference type="EMBL" id="CM001221">
    <property type="protein sequence ID" value="AES96725.1"/>
    <property type="molecule type" value="Genomic_DNA"/>
</dbReference>
<sequence length="108" mass="12336">MVFHPSRIMLLLFVGFLISIQPKEVSGLKSLEIALRHNQKDHRVMLQNQHTLKAPEKELLNTKKNSANVNKMSVPTKKSSANVNNRFDPNQSSKRRVRKGSDPIHNRA</sequence>
<dbReference type="PANTHER" id="PTHR36726:SF4">
    <property type="entry name" value="CLAVATA3_ESR (CLE)-RELATED PROTEIN 45"/>
    <property type="match status" value="1"/>
</dbReference>
<evidence type="ECO:0000256" key="2">
    <source>
        <dbReference type="SAM" id="SignalP"/>
    </source>
</evidence>
<dbReference type="eggNOG" id="ENOG502S78B">
    <property type="taxonomic scope" value="Eukaryota"/>
</dbReference>
<dbReference type="InterPro" id="IPR038821">
    <property type="entry name" value="CLE45-like"/>
</dbReference>
<keyword evidence="2" id="KW-0732">Signal</keyword>
<dbReference type="Proteomes" id="UP000265566">
    <property type="component" value="Chromosome 5"/>
</dbReference>
<dbReference type="OMA" id="DPIHNRT"/>
<organism evidence="3 6">
    <name type="scientific">Medicago truncatula</name>
    <name type="common">Barrel medic</name>
    <name type="synonym">Medicago tribuloides</name>
    <dbReference type="NCBI Taxonomy" id="3880"/>
    <lineage>
        <taxon>Eukaryota</taxon>
        <taxon>Viridiplantae</taxon>
        <taxon>Streptophyta</taxon>
        <taxon>Embryophyta</taxon>
        <taxon>Tracheophyta</taxon>
        <taxon>Spermatophyta</taxon>
        <taxon>Magnoliopsida</taxon>
        <taxon>eudicotyledons</taxon>
        <taxon>Gunneridae</taxon>
        <taxon>Pentapetalae</taxon>
        <taxon>rosids</taxon>
        <taxon>fabids</taxon>
        <taxon>Fabales</taxon>
        <taxon>Fabaceae</taxon>
        <taxon>Papilionoideae</taxon>
        <taxon>50 kb inversion clade</taxon>
        <taxon>NPAAA clade</taxon>
        <taxon>Hologalegina</taxon>
        <taxon>IRL clade</taxon>
        <taxon>Trifolieae</taxon>
        <taxon>Medicago</taxon>
    </lineage>
</organism>
<feature type="chain" id="PRO_5014573569" evidence="2">
    <location>
        <begin position="28"/>
        <end position="108"/>
    </location>
</feature>
<dbReference type="Gramene" id="rna30550">
    <property type="protein sequence ID" value="RHN55377.1"/>
    <property type="gene ID" value="gene30550"/>
</dbReference>
<reference evidence="3 6" key="2">
    <citation type="journal article" date="2014" name="BMC Genomics">
        <title>An improved genome release (version Mt4.0) for the model legume Medicago truncatula.</title>
        <authorList>
            <person name="Tang H."/>
            <person name="Krishnakumar V."/>
            <person name="Bidwell S."/>
            <person name="Rosen B."/>
            <person name="Chan A."/>
            <person name="Zhou S."/>
            <person name="Gentzbittel L."/>
            <person name="Childs K.L."/>
            <person name="Yandell M."/>
            <person name="Gundlach H."/>
            <person name="Mayer K.F."/>
            <person name="Schwartz D.C."/>
            <person name="Town C.D."/>
        </authorList>
    </citation>
    <scope>GENOME REANNOTATION</scope>
    <source>
        <strain evidence="5 6">cv. Jemalong A17</strain>
    </source>
</reference>
<evidence type="ECO:0000313" key="7">
    <source>
        <dbReference type="Proteomes" id="UP000265566"/>
    </source>
</evidence>
<gene>
    <name evidence="3" type="ordered locus">MTR_5g040640</name>
    <name evidence="4" type="ORF">MtrunA17_Chr5g0417131</name>
</gene>
<evidence type="ECO:0000313" key="3">
    <source>
        <dbReference type="EMBL" id="AES96725.1"/>
    </source>
</evidence>
<dbReference type="PANTHER" id="PTHR36726">
    <property type="entry name" value="CLAVATA3/ESR (CLE)-RELATED PROTEIN 45"/>
    <property type="match status" value="1"/>
</dbReference>
<feature type="signal peptide" evidence="2">
    <location>
        <begin position="1"/>
        <end position="27"/>
    </location>
</feature>
<protein>
    <submittedName>
        <fullName evidence="3">Clavata3/ESR (CLE) gene family member MtCLE24</fullName>
    </submittedName>
</protein>
<dbReference type="EnsemblPlants" id="AES96725">
    <property type="protein sequence ID" value="AES96725"/>
    <property type="gene ID" value="MTR_5g040640"/>
</dbReference>
<reference evidence="3 6" key="1">
    <citation type="journal article" date="2011" name="Nature">
        <title>The Medicago genome provides insight into the evolution of rhizobial symbioses.</title>
        <authorList>
            <person name="Young N.D."/>
            <person name="Debelle F."/>
            <person name="Oldroyd G.E."/>
            <person name="Geurts R."/>
            <person name="Cannon S.B."/>
            <person name="Udvardi M.K."/>
            <person name="Benedito V.A."/>
            <person name="Mayer K.F."/>
            <person name="Gouzy J."/>
            <person name="Schoof H."/>
            <person name="Van de Peer Y."/>
            <person name="Proost S."/>
            <person name="Cook D.R."/>
            <person name="Meyers B.C."/>
            <person name="Spannagl M."/>
            <person name="Cheung F."/>
            <person name="De Mita S."/>
            <person name="Krishnakumar V."/>
            <person name="Gundlach H."/>
            <person name="Zhou S."/>
            <person name="Mudge J."/>
            <person name="Bharti A.K."/>
            <person name="Murray J.D."/>
            <person name="Naoumkina M.A."/>
            <person name="Rosen B."/>
            <person name="Silverstein K.A."/>
            <person name="Tang H."/>
            <person name="Rombauts S."/>
            <person name="Zhao P.X."/>
            <person name="Zhou P."/>
            <person name="Barbe V."/>
            <person name="Bardou P."/>
            <person name="Bechner M."/>
            <person name="Bellec A."/>
            <person name="Berger A."/>
            <person name="Berges H."/>
            <person name="Bidwell S."/>
            <person name="Bisseling T."/>
            <person name="Choisne N."/>
            <person name="Couloux A."/>
            <person name="Denny R."/>
            <person name="Deshpande S."/>
            <person name="Dai X."/>
            <person name="Doyle J.J."/>
            <person name="Dudez A.M."/>
            <person name="Farmer A.D."/>
            <person name="Fouteau S."/>
            <person name="Franken C."/>
            <person name="Gibelin C."/>
            <person name="Gish J."/>
            <person name="Goldstein S."/>
            <person name="Gonzalez A.J."/>
            <person name="Green P.J."/>
            <person name="Hallab A."/>
            <person name="Hartog M."/>
            <person name="Hua A."/>
            <person name="Humphray S.J."/>
            <person name="Jeong D.H."/>
            <person name="Jing Y."/>
            <person name="Jocker A."/>
            <person name="Kenton S.M."/>
            <person name="Kim D.J."/>
            <person name="Klee K."/>
            <person name="Lai H."/>
            <person name="Lang C."/>
            <person name="Lin S."/>
            <person name="Macmil S.L."/>
            <person name="Magdelenat G."/>
            <person name="Matthews L."/>
            <person name="McCorrison J."/>
            <person name="Monaghan E.L."/>
            <person name="Mun J.H."/>
            <person name="Najar F.Z."/>
            <person name="Nicholson C."/>
            <person name="Noirot C."/>
            <person name="O'Bleness M."/>
            <person name="Paule C.R."/>
            <person name="Poulain J."/>
            <person name="Prion F."/>
            <person name="Qin B."/>
            <person name="Qu C."/>
            <person name="Retzel E.F."/>
            <person name="Riddle C."/>
            <person name="Sallet E."/>
            <person name="Samain S."/>
            <person name="Samson N."/>
            <person name="Sanders I."/>
            <person name="Saurat O."/>
            <person name="Scarpelli C."/>
            <person name="Schiex T."/>
            <person name="Segurens B."/>
            <person name="Severin A.J."/>
            <person name="Sherrier D.J."/>
            <person name="Shi R."/>
            <person name="Sims S."/>
            <person name="Singer S.R."/>
            <person name="Sinharoy S."/>
            <person name="Sterck L."/>
            <person name="Viollet A."/>
            <person name="Wang B.B."/>
            <person name="Wang K."/>
            <person name="Wang M."/>
            <person name="Wang X."/>
            <person name="Warfsmann J."/>
            <person name="Weissenbach J."/>
            <person name="White D.D."/>
            <person name="White J.D."/>
            <person name="Wiley G.B."/>
            <person name="Wincker P."/>
            <person name="Xing Y."/>
            <person name="Yang L."/>
            <person name="Yao Z."/>
            <person name="Ying F."/>
            <person name="Zhai J."/>
            <person name="Zhou L."/>
            <person name="Zuber A."/>
            <person name="Denarie J."/>
            <person name="Dixon R.A."/>
            <person name="May G.D."/>
            <person name="Schwartz D.C."/>
            <person name="Rogers J."/>
            <person name="Quetier F."/>
            <person name="Town C.D."/>
            <person name="Roe B.A."/>
        </authorList>
    </citation>
    <scope>NUCLEOTIDE SEQUENCE [LARGE SCALE GENOMIC DNA]</scope>
    <source>
        <strain evidence="3">A17</strain>
        <strain evidence="5 6">cv. Jemalong A17</strain>
    </source>
</reference>
<name>G7KF79_MEDTR</name>
<feature type="region of interest" description="Disordered" evidence="1">
    <location>
        <begin position="61"/>
        <end position="108"/>
    </location>
</feature>
<evidence type="ECO:0000313" key="4">
    <source>
        <dbReference type="EMBL" id="RHN55377.1"/>
    </source>
</evidence>
<reference evidence="4" key="5">
    <citation type="journal article" date="2018" name="Nat. Plants">
        <title>Whole-genome landscape of Medicago truncatula symbiotic genes.</title>
        <authorList>
            <person name="Pecrix Y."/>
            <person name="Gamas P."/>
            <person name="Carrere S."/>
        </authorList>
    </citation>
    <scope>NUCLEOTIDE SEQUENCE</scope>
    <source>
        <tissue evidence="4">Leaves</tissue>
    </source>
</reference>
<reference evidence="5" key="3">
    <citation type="submission" date="2015-04" db="UniProtKB">
        <authorList>
            <consortium name="EnsemblPlants"/>
        </authorList>
    </citation>
    <scope>IDENTIFICATION</scope>
    <source>
        <strain evidence="5">cv. Jemalong A17</strain>
    </source>
</reference>
<feature type="compositionally biased region" description="Basic and acidic residues" evidence="1">
    <location>
        <begin position="99"/>
        <end position="108"/>
    </location>
</feature>